<proteinExistence type="predicted"/>
<dbReference type="InterPro" id="IPR058361">
    <property type="entry name" value="DUF8048"/>
</dbReference>
<dbReference type="Proteomes" id="UP000509626">
    <property type="component" value="Chromosome"/>
</dbReference>
<protein>
    <recommendedName>
        <fullName evidence="2">DUF8048 domain-containing protein</fullName>
    </recommendedName>
</protein>
<feature type="compositionally biased region" description="Basic and acidic residues" evidence="1">
    <location>
        <begin position="1"/>
        <end position="10"/>
    </location>
</feature>
<keyword evidence="4" id="KW-1185">Reference proteome</keyword>
<evidence type="ECO:0000256" key="1">
    <source>
        <dbReference type="SAM" id="MobiDB-lite"/>
    </source>
</evidence>
<feature type="region of interest" description="Disordered" evidence="1">
    <location>
        <begin position="1"/>
        <end position="31"/>
    </location>
</feature>
<dbReference type="RefSeq" id="WP_179268266.1">
    <property type="nucleotide sequence ID" value="NZ_CP058579.1"/>
</dbReference>
<dbReference type="OrthoDB" id="339814at2157"/>
<gene>
    <name evidence="3" type="ORF">HUG12_08050</name>
</gene>
<name>A0A7D5QCR1_9EURY</name>
<feature type="domain" description="DUF8048" evidence="2">
    <location>
        <begin position="30"/>
        <end position="129"/>
    </location>
</feature>
<dbReference type="GeneID" id="56037403"/>
<accession>A0A7D5QCR1</accession>
<reference evidence="3 4" key="1">
    <citation type="submission" date="2020-06" db="EMBL/GenBank/DDBJ databases">
        <title>NJ-3-1, isolated from saline soil.</title>
        <authorList>
            <person name="Cui H.L."/>
            <person name="Shi X."/>
        </authorList>
    </citation>
    <scope>NUCLEOTIDE SEQUENCE [LARGE SCALE GENOMIC DNA]</scope>
    <source>
        <strain evidence="3 4">NJ-3-1</strain>
    </source>
</reference>
<dbReference type="Pfam" id="PF26222">
    <property type="entry name" value="DUF8048"/>
    <property type="match status" value="1"/>
</dbReference>
<dbReference type="KEGG" id="halu:HUG12_08050"/>
<sequence>MTGTDPERSDGSPSSPSPSSRPPSPPPALADHVPAVAAESDVDEASLRALAGRLQDSVADYPGVSDLVFEYRRAFSHDPLVARADDVHFLLVPPRVWPEFGAALDASDAELAALVAVHGRAFDAGTDVRERGDWKPLVLVG</sequence>
<evidence type="ECO:0000313" key="4">
    <source>
        <dbReference type="Proteomes" id="UP000509626"/>
    </source>
</evidence>
<feature type="compositionally biased region" description="Pro residues" evidence="1">
    <location>
        <begin position="15"/>
        <end position="28"/>
    </location>
</feature>
<dbReference type="EMBL" id="CP058579">
    <property type="protein sequence ID" value="QLG61681.1"/>
    <property type="molecule type" value="Genomic_DNA"/>
</dbReference>
<evidence type="ECO:0000259" key="2">
    <source>
        <dbReference type="Pfam" id="PF26222"/>
    </source>
</evidence>
<dbReference type="AlphaFoldDB" id="A0A7D5QCR1"/>
<organism evidence="3 4">
    <name type="scientific">Halorarum salinum</name>
    <dbReference type="NCBI Taxonomy" id="2743089"/>
    <lineage>
        <taxon>Archaea</taxon>
        <taxon>Methanobacteriati</taxon>
        <taxon>Methanobacteriota</taxon>
        <taxon>Stenosarchaea group</taxon>
        <taxon>Halobacteria</taxon>
        <taxon>Halobacteriales</taxon>
        <taxon>Haloferacaceae</taxon>
        <taxon>Halorarum</taxon>
    </lineage>
</organism>
<evidence type="ECO:0000313" key="3">
    <source>
        <dbReference type="EMBL" id="QLG61681.1"/>
    </source>
</evidence>